<feature type="transmembrane region" description="Helical" evidence="2">
    <location>
        <begin position="7"/>
        <end position="28"/>
    </location>
</feature>
<evidence type="ECO:0000313" key="5">
    <source>
        <dbReference type="Proteomes" id="UP001165287"/>
    </source>
</evidence>
<name>A0ABS7UNX0_9BACI</name>
<evidence type="ECO:0000259" key="3">
    <source>
        <dbReference type="Pfam" id="PF02397"/>
    </source>
</evidence>
<proteinExistence type="inferred from homology"/>
<keyword evidence="2" id="KW-1133">Transmembrane helix</keyword>
<comment type="caution">
    <text evidence="4">The sequence shown here is derived from an EMBL/GenBank/DDBJ whole genome shotgun (WGS) entry which is preliminary data.</text>
</comment>
<dbReference type="PANTHER" id="PTHR30576:SF8">
    <property type="entry name" value="UNDECAPRENYL-PHOSPHATE GALACTOSE PHOSPHOTRANSFERASE"/>
    <property type="match status" value="1"/>
</dbReference>
<dbReference type="RefSeq" id="WP_224137587.1">
    <property type="nucleotide sequence ID" value="NZ_JAIQUM010000008.1"/>
</dbReference>
<gene>
    <name evidence="4" type="ORF">K9V48_05500</name>
</gene>
<dbReference type="GO" id="GO:0016740">
    <property type="term" value="F:transferase activity"/>
    <property type="evidence" value="ECO:0007669"/>
    <property type="project" value="UniProtKB-KW"/>
</dbReference>
<dbReference type="Pfam" id="PF02397">
    <property type="entry name" value="Bac_transf"/>
    <property type="match status" value="1"/>
</dbReference>
<evidence type="ECO:0000313" key="4">
    <source>
        <dbReference type="EMBL" id="MBZ5749703.1"/>
    </source>
</evidence>
<protein>
    <submittedName>
        <fullName evidence="4">Sugar transferase</fullName>
    </submittedName>
</protein>
<keyword evidence="2" id="KW-0472">Membrane</keyword>
<reference evidence="4" key="1">
    <citation type="submission" date="2024-05" db="EMBL/GenBank/DDBJ databases">
        <title>Metabacillus sp. nov., isolated from the rhizosphere soil of tomato plants.</title>
        <authorList>
            <person name="Ma R."/>
        </authorList>
    </citation>
    <scope>NUCLEOTIDE SEQUENCE</scope>
    <source>
        <strain evidence="4">DBTR6</strain>
    </source>
</reference>
<feature type="domain" description="Bacterial sugar transferase" evidence="3">
    <location>
        <begin position="2"/>
        <end position="177"/>
    </location>
</feature>
<keyword evidence="5" id="KW-1185">Reference proteome</keyword>
<accession>A0ABS7UNX0</accession>
<dbReference type="PANTHER" id="PTHR30576">
    <property type="entry name" value="COLANIC BIOSYNTHESIS UDP-GLUCOSE LIPID CARRIER TRANSFERASE"/>
    <property type="match status" value="1"/>
</dbReference>
<keyword evidence="4" id="KW-0808">Transferase</keyword>
<keyword evidence="2" id="KW-0812">Transmembrane</keyword>
<organism evidence="4 5">
    <name type="scientific">Metabacillus rhizolycopersici</name>
    <dbReference type="NCBI Taxonomy" id="2875709"/>
    <lineage>
        <taxon>Bacteria</taxon>
        <taxon>Bacillati</taxon>
        <taxon>Bacillota</taxon>
        <taxon>Bacilli</taxon>
        <taxon>Bacillales</taxon>
        <taxon>Bacillaceae</taxon>
        <taxon>Metabacillus</taxon>
    </lineage>
</organism>
<dbReference type="Proteomes" id="UP001165287">
    <property type="component" value="Unassembled WGS sequence"/>
</dbReference>
<dbReference type="EMBL" id="JAIQUM010000008">
    <property type="protein sequence ID" value="MBZ5749703.1"/>
    <property type="molecule type" value="Genomic_DNA"/>
</dbReference>
<dbReference type="InterPro" id="IPR003362">
    <property type="entry name" value="Bact_transf"/>
</dbReference>
<evidence type="ECO:0000256" key="1">
    <source>
        <dbReference type="ARBA" id="ARBA00006464"/>
    </source>
</evidence>
<evidence type="ECO:0000256" key="2">
    <source>
        <dbReference type="SAM" id="Phobius"/>
    </source>
</evidence>
<sequence>MKRFFDLVVSVIILILLSPIMLSIAILVRIKLGSPIFFKQQRPGLHSKPFYFYKFRTMTNEKNKDGELLADQFRLTSFGKFLRKSSLDEFPQLINVIKGDISLVGPRPLLMDYIPLYTKEQARRHQVRPGITGWAQINGRNSISWGEKFELDVWYVENQSFFLDLKILFLTIKKVIKSEGIKHGDHATMPVFKGSLKNEKEY</sequence>
<comment type="similarity">
    <text evidence="1">Belongs to the bacterial sugar transferase family.</text>
</comment>